<feature type="compositionally biased region" description="Basic residues" evidence="1">
    <location>
        <begin position="34"/>
        <end position="51"/>
    </location>
</feature>
<name>A0ABN7TFD3_OIKDI</name>
<sequence length="122" mass="14088">MEKQETEEVEKVDDLLNTFNSQLKFEQKADQNKTSKRFKPYKSKKRKSKKSASKEEAKASQEKPPSPVFKNCSIESRSTEFSPEDLHPCYEEEVNVNELCAYLENAELIPRKMSSMAEAIYG</sequence>
<feature type="region of interest" description="Disordered" evidence="1">
    <location>
        <begin position="24"/>
        <end position="74"/>
    </location>
</feature>
<reference evidence="2 3" key="1">
    <citation type="submission" date="2021-04" db="EMBL/GenBank/DDBJ databases">
        <authorList>
            <person name="Bliznina A."/>
        </authorList>
    </citation>
    <scope>NUCLEOTIDE SEQUENCE [LARGE SCALE GENOMIC DNA]</scope>
</reference>
<protein>
    <submittedName>
        <fullName evidence="2">Oidioi.mRNA.OKI2018_I69.chr2.g7522.t1.cds</fullName>
    </submittedName>
</protein>
<dbReference type="Proteomes" id="UP001158576">
    <property type="component" value="Chromosome 2"/>
</dbReference>
<gene>
    <name evidence="2" type="ORF">OKIOD_LOCUS16287</name>
</gene>
<organism evidence="2 3">
    <name type="scientific">Oikopleura dioica</name>
    <name type="common">Tunicate</name>
    <dbReference type="NCBI Taxonomy" id="34765"/>
    <lineage>
        <taxon>Eukaryota</taxon>
        <taxon>Metazoa</taxon>
        <taxon>Chordata</taxon>
        <taxon>Tunicata</taxon>
        <taxon>Appendicularia</taxon>
        <taxon>Copelata</taxon>
        <taxon>Oikopleuridae</taxon>
        <taxon>Oikopleura</taxon>
    </lineage>
</organism>
<proteinExistence type="predicted"/>
<keyword evidence="3" id="KW-1185">Reference proteome</keyword>
<dbReference type="EMBL" id="OU015567">
    <property type="protein sequence ID" value="CAG5113411.1"/>
    <property type="molecule type" value="Genomic_DNA"/>
</dbReference>
<evidence type="ECO:0000313" key="3">
    <source>
        <dbReference type="Proteomes" id="UP001158576"/>
    </source>
</evidence>
<evidence type="ECO:0000256" key="1">
    <source>
        <dbReference type="SAM" id="MobiDB-lite"/>
    </source>
</evidence>
<accession>A0ABN7TFD3</accession>
<evidence type="ECO:0000313" key="2">
    <source>
        <dbReference type="EMBL" id="CAG5113411.1"/>
    </source>
</evidence>
<feature type="compositionally biased region" description="Basic and acidic residues" evidence="1">
    <location>
        <begin position="52"/>
        <end position="61"/>
    </location>
</feature>